<gene>
    <name evidence="3" type="ORF">DB88DRAFT_492602</name>
</gene>
<reference evidence="3" key="1">
    <citation type="submission" date="2023-02" db="EMBL/GenBank/DDBJ databases">
        <title>Identification and recombinant expression of a fungal hydrolase from Papiliotrema laurentii that hydrolyzes apple cutin and clears colloidal polyester polyurethane.</title>
        <authorList>
            <consortium name="DOE Joint Genome Institute"/>
            <person name="Roman V.A."/>
            <person name="Bojanowski C."/>
            <person name="Crable B.R."/>
            <person name="Wagner D.N."/>
            <person name="Hung C.S."/>
            <person name="Nadeau L.J."/>
            <person name="Schratz L."/>
            <person name="Haridas S."/>
            <person name="Pangilinan J."/>
            <person name="Lipzen A."/>
            <person name="Na H."/>
            <person name="Yan M."/>
            <person name="Ng V."/>
            <person name="Grigoriev I.V."/>
            <person name="Spatafora J.W."/>
            <person name="Barlow D."/>
            <person name="Biffinger J."/>
            <person name="Kelley-Loughnane N."/>
            <person name="Varaljay V.A."/>
            <person name="Crookes-Goodson W.J."/>
        </authorList>
    </citation>
    <scope>NUCLEOTIDE SEQUENCE</scope>
    <source>
        <strain evidence="3">5307AH</strain>
    </source>
</reference>
<feature type="compositionally biased region" description="Basic and acidic residues" evidence="1">
    <location>
        <begin position="600"/>
        <end position="630"/>
    </location>
</feature>
<comment type="caution">
    <text evidence="3">The sequence shown here is derived from an EMBL/GenBank/DDBJ whole genome shotgun (WGS) entry which is preliminary data.</text>
</comment>
<accession>A0AAD9D0A9</accession>
<feature type="compositionally biased region" description="Basic and acidic residues" evidence="1">
    <location>
        <begin position="126"/>
        <end position="146"/>
    </location>
</feature>
<sequence length="694" mass="76607">MSSSPPPLSPSGYHAEPTSYEPTPLLPSDQQTTPAASSSTPRRPANRSNSLNIPGLPGFLRTSSSSNASPVLPAPVTAPIGQGGVDEDGPVNTGPRRRDRAHTVSVTLRNNRPRGESLSQAQGDKPTGRRRGDSLVRRSQDSDGRRRSGSVREPVDFDIGTHEGELHDEVVGMLDCIDPQVSTVNHLQNMSNTLVFPHIPQLWSRRPEVVLPQTPSDDSFENLIQTTPEQSAPTTATGTRRRSTTSRPRSGTVNRLFPPTPTTVQTTTPSFPPTATTAKTGGFAPIPESTPEEDEIDHDIDDMEKDHELDQHVRHVLKDKSKKAKMKRILRGLWDYVRTPMGFVVAIYGFLVVFWGAAIVIFLAGWIPMSSKNQNDIWVEISCQIVNGLFTITGVGLIPWRAMDTYRMWVIWRLKRTTTVRRRKQGLPPIPDPNDIPDPQEQTDYISVLSDEEQHRLIDQQEKFAKSQTWYRPHATATHKAFPITWALWNTLLMDGNSAFQCMLCGCMWGLNRHDRPAWTTGCLIPLSFLCGIGAAVLIWQGTVRTKKRVTVEQRLRSALGVSLAIGGIPQTKDGTVIAREDRASKPPSRRSSRSGTSEPDEKDRSAASHGEIKDVVGDAARELQEDEHERRRRTTVSFGVIADKPAARQRGATLAAPVSPLIGQREGLAGDEPAGHGDVELTEVRSHLQDKDV</sequence>
<feature type="transmembrane region" description="Helical" evidence="2">
    <location>
        <begin position="377"/>
        <end position="400"/>
    </location>
</feature>
<evidence type="ECO:0000313" key="4">
    <source>
        <dbReference type="Proteomes" id="UP001182556"/>
    </source>
</evidence>
<evidence type="ECO:0000313" key="3">
    <source>
        <dbReference type="EMBL" id="KAK1923828.1"/>
    </source>
</evidence>
<keyword evidence="2" id="KW-1133">Transmembrane helix</keyword>
<organism evidence="3 4">
    <name type="scientific">Papiliotrema laurentii</name>
    <name type="common">Cryptococcus laurentii</name>
    <dbReference type="NCBI Taxonomy" id="5418"/>
    <lineage>
        <taxon>Eukaryota</taxon>
        <taxon>Fungi</taxon>
        <taxon>Dikarya</taxon>
        <taxon>Basidiomycota</taxon>
        <taxon>Agaricomycotina</taxon>
        <taxon>Tremellomycetes</taxon>
        <taxon>Tremellales</taxon>
        <taxon>Rhynchogastremaceae</taxon>
        <taxon>Papiliotrema</taxon>
    </lineage>
</organism>
<feature type="compositionally biased region" description="Polar residues" evidence="1">
    <location>
        <begin position="28"/>
        <end position="52"/>
    </location>
</feature>
<feature type="compositionally biased region" description="Low complexity" evidence="1">
    <location>
        <begin position="262"/>
        <end position="280"/>
    </location>
</feature>
<dbReference type="PANTHER" id="PTHR35872:SF2">
    <property type="entry name" value="INTEGRAL MEMBRANE PROTEIN (AFU_ORTHOLOGUE AFUA_5G07110)"/>
    <property type="match status" value="1"/>
</dbReference>
<feature type="region of interest" description="Disordered" evidence="1">
    <location>
        <begin position="225"/>
        <end position="294"/>
    </location>
</feature>
<feature type="transmembrane region" description="Helical" evidence="2">
    <location>
        <begin position="341"/>
        <end position="365"/>
    </location>
</feature>
<dbReference type="Pfam" id="PF11204">
    <property type="entry name" value="DUF2985"/>
    <property type="match status" value="1"/>
</dbReference>
<evidence type="ECO:0000256" key="1">
    <source>
        <dbReference type="SAM" id="MobiDB-lite"/>
    </source>
</evidence>
<feature type="compositionally biased region" description="Basic and acidic residues" evidence="1">
    <location>
        <begin position="674"/>
        <end position="694"/>
    </location>
</feature>
<dbReference type="Proteomes" id="UP001182556">
    <property type="component" value="Unassembled WGS sequence"/>
</dbReference>
<dbReference type="AlphaFoldDB" id="A0AAD9D0A9"/>
<name>A0AAD9D0A9_PAPLA</name>
<feature type="region of interest" description="Disordered" evidence="1">
    <location>
        <begin position="1"/>
        <end position="156"/>
    </location>
</feature>
<feature type="region of interest" description="Disordered" evidence="1">
    <location>
        <begin position="575"/>
        <end position="694"/>
    </location>
</feature>
<dbReference type="PANTHER" id="PTHR35872">
    <property type="entry name" value="INTEGRAL MEMBRANE PROTEIN (AFU_ORTHOLOGUE AFUA_5G07110)"/>
    <property type="match status" value="1"/>
</dbReference>
<dbReference type="InterPro" id="IPR021369">
    <property type="entry name" value="DUF2985"/>
</dbReference>
<dbReference type="EMBL" id="JAODAN010000006">
    <property type="protein sequence ID" value="KAK1923828.1"/>
    <property type="molecule type" value="Genomic_DNA"/>
</dbReference>
<evidence type="ECO:0000256" key="2">
    <source>
        <dbReference type="SAM" id="Phobius"/>
    </source>
</evidence>
<keyword evidence="2" id="KW-0812">Transmembrane</keyword>
<protein>
    <submittedName>
        <fullName evidence="3">Uncharacterized protein</fullName>
    </submittedName>
</protein>
<keyword evidence="4" id="KW-1185">Reference proteome</keyword>
<proteinExistence type="predicted"/>
<feature type="transmembrane region" description="Helical" evidence="2">
    <location>
        <begin position="518"/>
        <end position="540"/>
    </location>
</feature>
<keyword evidence="2" id="KW-0472">Membrane</keyword>